<keyword evidence="9 10" id="KW-0472">Membrane</keyword>
<dbReference type="InterPro" id="IPR036890">
    <property type="entry name" value="HATPase_C_sf"/>
</dbReference>
<dbReference type="SUPFAM" id="SSF47384">
    <property type="entry name" value="Homodimeric domain of signal transducing histidine kinase"/>
    <property type="match status" value="1"/>
</dbReference>
<gene>
    <name evidence="12" type="ORF">JHD44_17490</name>
</gene>
<dbReference type="SMART" id="SM00388">
    <property type="entry name" value="HisKA"/>
    <property type="match status" value="1"/>
</dbReference>
<dbReference type="InterPro" id="IPR003594">
    <property type="entry name" value="HATPase_dom"/>
</dbReference>
<dbReference type="SMART" id="SM00387">
    <property type="entry name" value="HATPase_c"/>
    <property type="match status" value="1"/>
</dbReference>
<dbReference type="SUPFAM" id="SSF55874">
    <property type="entry name" value="ATPase domain of HSP90 chaperone/DNA topoisomerase II/histidine kinase"/>
    <property type="match status" value="1"/>
</dbReference>
<comment type="caution">
    <text evidence="12">The sequence shown here is derived from an EMBL/GenBank/DDBJ whole genome shotgun (WGS) entry which is preliminary data.</text>
</comment>
<evidence type="ECO:0000256" key="1">
    <source>
        <dbReference type="ARBA" id="ARBA00000085"/>
    </source>
</evidence>
<keyword evidence="7 12" id="KW-0418">Kinase</keyword>
<name>A0ABS0ZFN0_9GAMM</name>
<keyword evidence="4" id="KW-0597">Phosphoprotein</keyword>
<dbReference type="GO" id="GO:0016301">
    <property type="term" value="F:kinase activity"/>
    <property type="evidence" value="ECO:0007669"/>
    <property type="project" value="UniProtKB-KW"/>
</dbReference>
<organism evidence="12 13">
    <name type="scientific">Marinomonas ostreistagni</name>
    <dbReference type="NCBI Taxonomy" id="359209"/>
    <lineage>
        <taxon>Bacteria</taxon>
        <taxon>Pseudomonadati</taxon>
        <taxon>Pseudomonadota</taxon>
        <taxon>Gammaproteobacteria</taxon>
        <taxon>Oceanospirillales</taxon>
        <taxon>Oceanospirillaceae</taxon>
        <taxon>Marinomonas</taxon>
    </lineage>
</organism>
<evidence type="ECO:0000313" key="13">
    <source>
        <dbReference type="Proteomes" id="UP000598488"/>
    </source>
</evidence>
<dbReference type="Pfam" id="PF08521">
    <property type="entry name" value="2CSK_N"/>
    <property type="match status" value="1"/>
</dbReference>
<dbReference type="Pfam" id="PF02518">
    <property type="entry name" value="HATPase_c"/>
    <property type="match status" value="1"/>
</dbReference>
<feature type="domain" description="Histidine kinase" evidence="11">
    <location>
        <begin position="249"/>
        <end position="462"/>
    </location>
</feature>
<reference evidence="12 13" key="1">
    <citation type="submission" date="2020-12" db="EMBL/GenBank/DDBJ databases">
        <title>Comparative genome analysis of fungal antagonists Marinomonas ostreistagni 398 and M. spartinae 468.</title>
        <authorList>
            <person name="Fields J.L."/>
            <person name="Mavrodi O.V."/>
            <person name="Biber P.D."/>
            <person name="Indest K.J."/>
            <person name="Mavrodi D.V."/>
        </authorList>
    </citation>
    <scope>NUCLEOTIDE SEQUENCE [LARGE SCALE GENOMIC DNA]</scope>
    <source>
        <strain evidence="12 13">USM7</strain>
    </source>
</reference>
<dbReference type="PANTHER" id="PTHR45436:SF1">
    <property type="entry name" value="SENSOR PROTEIN QSEC"/>
    <property type="match status" value="1"/>
</dbReference>
<evidence type="ECO:0000256" key="2">
    <source>
        <dbReference type="ARBA" id="ARBA00004370"/>
    </source>
</evidence>
<dbReference type="PRINTS" id="PR00344">
    <property type="entry name" value="BCTRLSENSOR"/>
</dbReference>
<dbReference type="InterPro" id="IPR003661">
    <property type="entry name" value="HisK_dim/P_dom"/>
</dbReference>
<dbReference type="Pfam" id="PF00512">
    <property type="entry name" value="HisKA"/>
    <property type="match status" value="1"/>
</dbReference>
<dbReference type="Gene3D" id="3.30.565.10">
    <property type="entry name" value="Histidine kinase-like ATPase, C-terminal domain"/>
    <property type="match status" value="1"/>
</dbReference>
<comment type="catalytic activity">
    <reaction evidence="1">
        <text>ATP + protein L-histidine = ADP + protein N-phospho-L-histidine.</text>
        <dbReference type="EC" id="2.7.13.3"/>
    </reaction>
</comment>
<dbReference type="CDD" id="cd00082">
    <property type="entry name" value="HisKA"/>
    <property type="match status" value="1"/>
</dbReference>
<dbReference type="InterPro" id="IPR004358">
    <property type="entry name" value="Sig_transdc_His_kin-like_C"/>
</dbReference>
<dbReference type="Gene3D" id="1.10.287.130">
    <property type="match status" value="1"/>
</dbReference>
<evidence type="ECO:0000256" key="5">
    <source>
        <dbReference type="ARBA" id="ARBA00022679"/>
    </source>
</evidence>
<evidence type="ECO:0000256" key="9">
    <source>
        <dbReference type="ARBA" id="ARBA00023136"/>
    </source>
</evidence>
<dbReference type="PROSITE" id="PS50109">
    <property type="entry name" value="HIS_KIN"/>
    <property type="match status" value="1"/>
</dbReference>
<evidence type="ECO:0000259" key="11">
    <source>
        <dbReference type="PROSITE" id="PS50109"/>
    </source>
</evidence>
<evidence type="ECO:0000256" key="3">
    <source>
        <dbReference type="ARBA" id="ARBA00012438"/>
    </source>
</evidence>
<sequence length="466" mass="51997">MSNSAYSIKQRIWLVATLVLLLMSTVVYWSAALYAERLARNAFDRQLRGAALQMAESVNLVGGEIEIDLPLSAFELLAMSEEDRAFYAIRHANGTLLTGYRDVPLLPEDVTEAQNHHEWIYDSIYSGEPTRFVSIKKRLLDSDYDAFVSITVGQTVLARQAHALQTKRWVIQFVVAFFVLSLLLIMLGVWVALRPLKKVRLELLHRSPVDLSAISLQVPKEIAPLTDAINQLMSQLTKTLDRLKHFSNEAAHQLRTPLAGLRSEAQSALKEKNQSLREGQLKNVIACSDELASMVTHILQHAELAHRFQRDEITSLDLTHLTLEVAREVAAAALDKNIELSYVGSEDPIFISGNSIALRFLISNILENAVKYSPMDSEVTVQLWVEETSIRLDISDHGEGIPDSEKPKVFELHYRSPNNLNTGTGIGLSIAKEVADFHNATIELLDNQPSGLTVRVVFPALGGVRF</sequence>
<dbReference type="EC" id="2.7.13.3" evidence="3"/>
<dbReference type="InterPro" id="IPR005467">
    <property type="entry name" value="His_kinase_dom"/>
</dbReference>
<dbReference type="PANTHER" id="PTHR45436">
    <property type="entry name" value="SENSOR HISTIDINE KINASE YKOH"/>
    <property type="match status" value="1"/>
</dbReference>
<dbReference type="RefSeq" id="WP_199464022.1">
    <property type="nucleotide sequence ID" value="NZ_JAEMUH010000021.1"/>
</dbReference>
<evidence type="ECO:0000256" key="4">
    <source>
        <dbReference type="ARBA" id="ARBA00022553"/>
    </source>
</evidence>
<dbReference type="InterPro" id="IPR036097">
    <property type="entry name" value="HisK_dim/P_sf"/>
</dbReference>
<keyword evidence="6 10" id="KW-0812">Transmembrane</keyword>
<evidence type="ECO:0000256" key="7">
    <source>
        <dbReference type="ARBA" id="ARBA00022777"/>
    </source>
</evidence>
<keyword evidence="8 10" id="KW-1133">Transmembrane helix</keyword>
<proteinExistence type="predicted"/>
<feature type="transmembrane region" description="Helical" evidence="10">
    <location>
        <begin position="169"/>
        <end position="193"/>
    </location>
</feature>
<dbReference type="EMBL" id="JAEMUH010000021">
    <property type="protein sequence ID" value="MBJ7552478.1"/>
    <property type="molecule type" value="Genomic_DNA"/>
</dbReference>
<evidence type="ECO:0000313" key="12">
    <source>
        <dbReference type="EMBL" id="MBJ7552478.1"/>
    </source>
</evidence>
<evidence type="ECO:0000256" key="10">
    <source>
        <dbReference type="SAM" id="Phobius"/>
    </source>
</evidence>
<feature type="transmembrane region" description="Helical" evidence="10">
    <location>
        <begin position="12"/>
        <end position="35"/>
    </location>
</feature>
<comment type="subcellular location">
    <subcellularLocation>
        <location evidence="2">Membrane</location>
    </subcellularLocation>
</comment>
<keyword evidence="13" id="KW-1185">Reference proteome</keyword>
<dbReference type="InterPro" id="IPR013727">
    <property type="entry name" value="2CSK_N"/>
</dbReference>
<protein>
    <recommendedName>
        <fullName evidence="3">histidine kinase</fullName>
        <ecNumber evidence="3">2.7.13.3</ecNumber>
    </recommendedName>
</protein>
<evidence type="ECO:0000256" key="6">
    <source>
        <dbReference type="ARBA" id="ARBA00022692"/>
    </source>
</evidence>
<evidence type="ECO:0000256" key="8">
    <source>
        <dbReference type="ARBA" id="ARBA00022989"/>
    </source>
</evidence>
<dbReference type="Proteomes" id="UP000598488">
    <property type="component" value="Unassembled WGS sequence"/>
</dbReference>
<dbReference type="InterPro" id="IPR050428">
    <property type="entry name" value="TCS_sensor_his_kinase"/>
</dbReference>
<accession>A0ABS0ZFN0</accession>
<keyword evidence="5" id="KW-0808">Transferase</keyword>